<gene>
    <name evidence="1" type="ORF">OPV22_000300</name>
</gene>
<name>A0AAV8QFV7_ENSVE</name>
<dbReference type="EMBL" id="JAQQAF010000001">
    <property type="protein sequence ID" value="KAJ8509866.1"/>
    <property type="molecule type" value="Genomic_DNA"/>
</dbReference>
<keyword evidence="2" id="KW-1185">Reference proteome</keyword>
<evidence type="ECO:0000313" key="2">
    <source>
        <dbReference type="Proteomes" id="UP001222027"/>
    </source>
</evidence>
<evidence type="ECO:0000313" key="1">
    <source>
        <dbReference type="EMBL" id="KAJ8509866.1"/>
    </source>
</evidence>
<organism evidence="1 2">
    <name type="scientific">Ensete ventricosum</name>
    <name type="common">Abyssinian banana</name>
    <name type="synonym">Musa ensete</name>
    <dbReference type="NCBI Taxonomy" id="4639"/>
    <lineage>
        <taxon>Eukaryota</taxon>
        <taxon>Viridiplantae</taxon>
        <taxon>Streptophyta</taxon>
        <taxon>Embryophyta</taxon>
        <taxon>Tracheophyta</taxon>
        <taxon>Spermatophyta</taxon>
        <taxon>Magnoliopsida</taxon>
        <taxon>Liliopsida</taxon>
        <taxon>Zingiberales</taxon>
        <taxon>Musaceae</taxon>
        <taxon>Ensete</taxon>
    </lineage>
</organism>
<accession>A0AAV8QFV7</accession>
<proteinExistence type="predicted"/>
<dbReference type="Proteomes" id="UP001222027">
    <property type="component" value="Unassembled WGS sequence"/>
</dbReference>
<comment type="caution">
    <text evidence="1">The sequence shown here is derived from an EMBL/GenBank/DDBJ whole genome shotgun (WGS) entry which is preliminary data.</text>
</comment>
<reference evidence="1 2" key="1">
    <citation type="submission" date="2022-12" db="EMBL/GenBank/DDBJ databases">
        <title>Chromosome-scale assembly of the Ensete ventricosum genome.</title>
        <authorList>
            <person name="Dussert Y."/>
            <person name="Stocks J."/>
            <person name="Wendawek A."/>
            <person name="Woldeyes F."/>
            <person name="Nichols R.A."/>
            <person name="Borrell J.S."/>
        </authorList>
    </citation>
    <scope>NUCLEOTIDE SEQUENCE [LARGE SCALE GENOMIC DNA]</scope>
    <source>
        <strain evidence="2">cv. Maze</strain>
        <tissue evidence="1">Seeds</tissue>
    </source>
</reference>
<protein>
    <submittedName>
        <fullName evidence="1">Uncharacterized protein</fullName>
    </submittedName>
</protein>
<dbReference type="AlphaFoldDB" id="A0AAV8QFV7"/>
<sequence length="100" mass="11783">MWGPRLHYGILVIHSKSQSLSVVIFHRFNSKPNRSQSIDRREREIDSRHFLCRRRSLIRRPRSHFSLSVRQADLLSQLQYLLAIHSSLCGRTVISGECKR</sequence>